<dbReference type="PROSITE" id="PS51476">
    <property type="entry name" value="PROTEASOME_BETA_2"/>
    <property type="match status" value="1"/>
</dbReference>
<dbReference type="SUPFAM" id="SSF56235">
    <property type="entry name" value="N-terminal nucleophile aminohydrolases (Ntn hydrolases)"/>
    <property type="match status" value="1"/>
</dbReference>
<name>A0A0D2JM91_9CHLO</name>
<dbReference type="CDD" id="cd05467">
    <property type="entry name" value="CBM20"/>
    <property type="match status" value="1"/>
</dbReference>
<dbReference type="GeneID" id="25740514"/>
<dbReference type="AlphaFoldDB" id="A0A0D2JM91"/>
<dbReference type="KEGG" id="mng:MNEG_7638"/>
<dbReference type="EMBL" id="KK101589">
    <property type="protein sequence ID" value="KIZ00323.1"/>
    <property type="molecule type" value="Genomic_DNA"/>
</dbReference>
<comment type="function">
    <text evidence="5">Non-catalytic component of the proteasome, a multicatalytic proteinase complex which is characterized by its ability to cleave peptides with Arg, Phe, Tyr, Leu, and Glu adjacent to the leaving group at neutral or slightly basic pH. The proteasome has an ATP-dependent proteolytic activity.</text>
</comment>
<dbReference type="CDD" id="cd03758">
    <property type="entry name" value="proteasome_beta_type_2"/>
    <property type="match status" value="1"/>
</dbReference>
<evidence type="ECO:0000313" key="9">
    <source>
        <dbReference type="Proteomes" id="UP000054498"/>
    </source>
</evidence>
<evidence type="ECO:0000256" key="4">
    <source>
        <dbReference type="ARBA" id="ARBA00023242"/>
    </source>
</evidence>
<dbReference type="Pfam" id="PF00227">
    <property type="entry name" value="Proteasome"/>
    <property type="match status" value="1"/>
</dbReference>
<evidence type="ECO:0000256" key="3">
    <source>
        <dbReference type="ARBA" id="ARBA00022942"/>
    </source>
</evidence>
<dbReference type="GO" id="GO:0005634">
    <property type="term" value="C:nucleus"/>
    <property type="evidence" value="ECO:0007669"/>
    <property type="project" value="UniProtKB-SubCell"/>
</dbReference>
<protein>
    <submittedName>
        <fullName evidence="8">20S proteasome subunit beta 4</fullName>
        <ecNumber evidence="8">3.4.25.1</ecNumber>
    </submittedName>
</protein>
<dbReference type="FunFam" id="3.60.20.10:FF:000008">
    <property type="entry name" value="Proteasome subunit beta type-4"/>
    <property type="match status" value="1"/>
</dbReference>
<dbReference type="RefSeq" id="XP_013899342.1">
    <property type="nucleotide sequence ID" value="XM_014043888.1"/>
</dbReference>
<sequence length="394" mass="43242">MANKKVKLSFKIPYRVNFGQDLCMVGSTDDLGNWDPKRAVRMEWSEGDVWQVDLEVSAGPELDLQYKYLVRNSDGGVSQWKPGSNYRFSLEPVPAGTHAVLPGGAIVRDAWDGSVRDVRVEVEEDGMSRAMTDAEREQDAFRESLMSALNELTAQIGQAEEIGGSIDDPTSPDVLKADRLVAAATRKAVAVAHALNAATAQSRLKAPGKDFVMVCSDTSAVHSIITIKQDEDKIIPIDSHKVFCVAGEAGDRVQFSEYIIANVKLYALRNATELSTKSVAHYARGELATALRKSPYHCNLLVAGYDKGVGPSLYWMDYLATLHKVNTGGTGYGSYFALSLFDKLWHPDMTEAEALAMMEKGVEEIRRRLVVAPPKFVVKVVDADGVRTVKELKV</sequence>
<keyword evidence="9" id="KW-1185">Reference proteome</keyword>
<evidence type="ECO:0000256" key="6">
    <source>
        <dbReference type="SAM" id="Coils"/>
    </source>
</evidence>
<dbReference type="InterPro" id="IPR023333">
    <property type="entry name" value="Proteasome_suB-type"/>
</dbReference>
<evidence type="ECO:0000256" key="2">
    <source>
        <dbReference type="ARBA" id="ARBA00022490"/>
    </source>
</evidence>
<keyword evidence="2" id="KW-0963">Cytoplasm</keyword>
<dbReference type="GO" id="GO:0005839">
    <property type="term" value="C:proteasome core complex"/>
    <property type="evidence" value="ECO:0007669"/>
    <property type="project" value="InterPro"/>
</dbReference>
<dbReference type="InterPro" id="IPR029055">
    <property type="entry name" value="Ntn_hydrolases_N"/>
</dbReference>
<accession>A0A0D2JM91</accession>
<dbReference type="InterPro" id="IPR035206">
    <property type="entry name" value="Proteasome_beta2"/>
</dbReference>
<dbReference type="GO" id="GO:2001070">
    <property type="term" value="F:starch binding"/>
    <property type="evidence" value="ECO:0007669"/>
    <property type="project" value="InterPro"/>
</dbReference>
<dbReference type="InterPro" id="IPR013784">
    <property type="entry name" value="Carb-bd-like_fold"/>
</dbReference>
<dbReference type="PROSITE" id="PS51166">
    <property type="entry name" value="CBM20"/>
    <property type="match status" value="1"/>
</dbReference>
<gene>
    <name evidence="8" type="ORF">MNEG_7638</name>
</gene>
<feature type="domain" description="CBM20" evidence="7">
    <location>
        <begin position="1"/>
        <end position="113"/>
    </location>
</feature>
<dbReference type="OrthoDB" id="268428at2759"/>
<keyword evidence="3 8" id="KW-0647">Proteasome</keyword>
<dbReference type="SUPFAM" id="SSF49452">
    <property type="entry name" value="Starch-binding domain-like"/>
    <property type="match status" value="1"/>
</dbReference>
<dbReference type="PANTHER" id="PTHR15048:SF0">
    <property type="entry name" value="STARCH-BINDING DOMAIN-CONTAINING PROTEIN 1"/>
    <property type="match status" value="1"/>
</dbReference>
<dbReference type="GO" id="GO:0010498">
    <property type="term" value="P:proteasomal protein catabolic process"/>
    <property type="evidence" value="ECO:0007669"/>
    <property type="project" value="InterPro"/>
</dbReference>
<dbReference type="InterPro" id="IPR013783">
    <property type="entry name" value="Ig-like_fold"/>
</dbReference>
<proteinExistence type="predicted"/>
<dbReference type="Pfam" id="PF00686">
    <property type="entry name" value="CBM_20"/>
    <property type="match status" value="1"/>
</dbReference>
<evidence type="ECO:0000256" key="1">
    <source>
        <dbReference type="ARBA" id="ARBA00004123"/>
    </source>
</evidence>
<dbReference type="Proteomes" id="UP000054498">
    <property type="component" value="Unassembled WGS sequence"/>
</dbReference>
<reference evidence="8 9" key="1">
    <citation type="journal article" date="2013" name="BMC Genomics">
        <title>Reconstruction of the lipid metabolism for the microalga Monoraphidium neglectum from its genome sequence reveals characteristics suitable for biofuel production.</title>
        <authorList>
            <person name="Bogen C."/>
            <person name="Al-Dilaimi A."/>
            <person name="Albersmeier A."/>
            <person name="Wichmann J."/>
            <person name="Grundmann M."/>
            <person name="Rupp O."/>
            <person name="Lauersen K.J."/>
            <person name="Blifernez-Klassen O."/>
            <person name="Kalinowski J."/>
            <person name="Goesmann A."/>
            <person name="Mussgnug J.H."/>
            <person name="Kruse O."/>
        </authorList>
    </citation>
    <scope>NUCLEOTIDE SEQUENCE [LARGE SCALE GENOMIC DNA]</scope>
    <source>
        <strain evidence="8 9">SAG 48.87</strain>
    </source>
</reference>
<keyword evidence="6" id="KW-0175">Coiled coil</keyword>
<organism evidence="8 9">
    <name type="scientific">Monoraphidium neglectum</name>
    <dbReference type="NCBI Taxonomy" id="145388"/>
    <lineage>
        <taxon>Eukaryota</taxon>
        <taxon>Viridiplantae</taxon>
        <taxon>Chlorophyta</taxon>
        <taxon>core chlorophytes</taxon>
        <taxon>Chlorophyceae</taxon>
        <taxon>CS clade</taxon>
        <taxon>Sphaeropleales</taxon>
        <taxon>Selenastraceae</taxon>
        <taxon>Monoraphidium</taxon>
    </lineage>
</organism>
<keyword evidence="8" id="KW-0378">Hydrolase</keyword>
<dbReference type="PANTHER" id="PTHR15048">
    <property type="entry name" value="STARCH-BINDING DOMAIN-CONTAINING PROTEIN 1"/>
    <property type="match status" value="1"/>
</dbReference>
<dbReference type="InterPro" id="IPR001353">
    <property type="entry name" value="Proteasome_sua/b"/>
</dbReference>
<evidence type="ECO:0000313" key="8">
    <source>
        <dbReference type="EMBL" id="KIZ00323.1"/>
    </source>
</evidence>
<dbReference type="Gene3D" id="2.60.40.10">
    <property type="entry name" value="Immunoglobulins"/>
    <property type="match status" value="1"/>
</dbReference>
<dbReference type="SMART" id="SM01065">
    <property type="entry name" value="CBM_2"/>
    <property type="match status" value="1"/>
</dbReference>
<dbReference type="STRING" id="145388.A0A0D2JM91"/>
<dbReference type="GO" id="GO:0016787">
    <property type="term" value="F:hydrolase activity"/>
    <property type="evidence" value="ECO:0007669"/>
    <property type="project" value="UniProtKB-KW"/>
</dbReference>
<dbReference type="Gene3D" id="3.60.20.10">
    <property type="entry name" value="Glutamine Phosphoribosylpyrophosphate, subunit 1, domain 1"/>
    <property type="match status" value="1"/>
</dbReference>
<dbReference type="GO" id="GO:0016020">
    <property type="term" value="C:membrane"/>
    <property type="evidence" value="ECO:0007669"/>
    <property type="project" value="TreeGrafter"/>
</dbReference>
<keyword evidence="4" id="KW-0539">Nucleus</keyword>
<feature type="coiled-coil region" evidence="6">
    <location>
        <begin position="131"/>
        <end position="162"/>
    </location>
</feature>
<comment type="subcellular location">
    <subcellularLocation>
        <location evidence="1">Nucleus</location>
    </subcellularLocation>
</comment>
<dbReference type="EC" id="3.4.25.1" evidence="8"/>
<dbReference type="InterPro" id="IPR002044">
    <property type="entry name" value="CBM20"/>
</dbReference>
<evidence type="ECO:0000256" key="5">
    <source>
        <dbReference type="ARBA" id="ARBA00024953"/>
    </source>
</evidence>
<evidence type="ECO:0000259" key="7">
    <source>
        <dbReference type="PROSITE" id="PS51166"/>
    </source>
</evidence>